<dbReference type="AlphaFoldDB" id="A0A0A0JRB1"/>
<dbReference type="Proteomes" id="UP000030013">
    <property type="component" value="Unassembled WGS sequence"/>
</dbReference>
<sequence length="43" mass="4415">MRTTRRYLVGLAVMAAVGIIGAQGAQAEPPRMCAGKSFCSGTS</sequence>
<dbReference type="RefSeq" id="WP_281175713.1">
    <property type="nucleotide sequence ID" value="NZ_AVPL01000074.1"/>
</dbReference>
<evidence type="ECO:0000313" key="2">
    <source>
        <dbReference type="Proteomes" id="UP000030013"/>
    </source>
</evidence>
<dbReference type="EMBL" id="AVPL01000074">
    <property type="protein sequence ID" value="KGN39743.1"/>
    <property type="molecule type" value="Genomic_DNA"/>
</dbReference>
<name>A0A0A0JRB1_9MICO</name>
<comment type="caution">
    <text evidence="1">The sequence shown here is derived from an EMBL/GenBank/DDBJ whole genome shotgun (WGS) entry which is preliminary data.</text>
</comment>
<protein>
    <submittedName>
        <fullName evidence="1">Uncharacterized protein</fullName>
    </submittedName>
</protein>
<evidence type="ECO:0000313" key="1">
    <source>
        <dbReference type="EMBL" id="KGN39743.1"/>
    </source>
</evidence>
<organism evidence="1 2">
    <name type="scientific">Knoellia aerolata DSM 18566</name>
    <dbReference type="NCBI Taxonomy" id="1385519"/>
    <lineage>
        <taxon>Bacteria</taxon>
        <taxon>Bacillati</taxon>
        <taxon>Actinomycetota</taxon>
        <taxon>Actinomycetes</taxon>
        <taxon>Micrococcales</taxon>
        <taxon>Intrasporangiaceae</taxon>
        <taxon>Knoellia</taxon>
    </lineage>
</organism>
<gene>
    <name evidence="1" type="ORF">N801_19070</name>
</gene>
<proteinExistence type="predicted"/>
<accession>A0A0A0JRB1</accession>
<reference evidence="1 2" key="1">
    <citation type="submission" date="2013-08" db="EMBL/GenBank/DDBJ databases">
        <title>The genome sequence of Knoellia aerolata.</title>
        <authorList>
            <person name="Zhu W."/>
            <person name="Wang G."/>
        </authorList>
    </citation>
    <scope>NUCLEOTIDE SEQUENCE [LARGE SCALE GENOMIC DNA]</scope>
    <source>
        <strain evidence="1 2">DSM 18566</strain>
    </source>
</reference>
<keyword evidence="2" id="KW-1185">Reference proteome</keyword>